<dbReference type="EMBL" id="VTER01000006">
    <property type="protein sequence ID" value="TYS47941.1"/>
    <property type="molecule type" value="Genomic_DNA"/>
</dbReference>
<comment type="caution">
    <text evidence="2">The sequence shown here is derived from an EMBL/GenBank/DDBJ whole genome shotgun (WGS) entry which is preliminary data.</text>
</comment>
<proteinExistence type="predicted"/>
<evidence type="ECO:0000256" key="1">
    <source>
        <dbReference type="SAM" id="SignalP"/>
    </source>
</evidence>
<protein>
    <recommendedName>
        <fullName evidence="4">VCBS repeat-containing protein</fullName>
    </recommendedName>
</protein>
<dbReference type="SUPFAM" id="SSF69318">
    <property type="entry name" value="Integrin alpha N-terminal domain"/>
    <property type="match status" value="1"/>
</dbReference>
<evidence type="ECO:0000313" key="3">
    <source>
        <dbReference type="Proteomes" id="UP000322139"/>
    </source>
</evidence>
<gene>
    <name evidence="2" type="ORF">FZD51_13540</name>
</gene>
<dbReference type="Proteomes" id="UP000322139">
    <property type="component" value="Unassembled WGS sequence"/>
</dbReference>
<keyword evidence="1" id="KW-0732">Signal</keyword>
<feature type="signal peptide" evidence="1">
    <location>
        <begin position="1"/>
        <end position="25"/>
    </location>
</feature>
<dbReference type="RefSeq" id="WP_148975260.1">
    <property type="nucleotide sequence ID" value="NZ_JBNIKT010000012.1"/>
</dbReference>
<sequence>MRRELLFAFAAFFFMSVSAITGAYAVEQADKAETVEKKKEDITGDGEKDTIYIKGIPYEEGAAFLKEVYVIIEASNGQTYRIDLEGGYGPSVKFSDLNHDGVKDLFATVPTGGSGGLSNYYLYTLKDFKLEDLTVPEPLAIDSEFKDGYKASVSIPATGQSYTFDLTERKDDYERLGLYHNGKLNEPAELMVDPFGTLIPIMLDNGKHGLKGVQQISGAYHADSIAFAESTWIYENGRWKLLETKLYETGRGHKKR</sequence>
<reference evidence="2 3" key="1">
    <citation type="submission" date="2019-08" db="EMBL/GenBank/DDBJ databases">
        <title>Bacillus genomes from the desert of Cuatro Cienegas, Coahuila.</title>
        <authorList>
            <person name="Olmedo-Alvarez G."/>
        </authorList>
    </citation>
    <scope>NUCLEOTIDE SEQUENCE [LARGE SCALE GENOMIC DNA]</scope>
    <source>
        <strain evidence="2 3">CH446_14T</strain>
    </source>
</reference>
<feature type="chain" id="PRO_5023133443" description="VCBS repeat-containing protein" evidence="1">
    <location>
        <begin position="26"/>
        <end position="256"/>
    </location>
</feature>
<evidence type="ECO:0000313" key="2">
    <source>
        <dbReference type="EMBL" id="TYS47941.1"/>
    </source>
</evidence>
<dbReference type="InterPro" id="IPR028994">
    <property type="entry name" value="Integrin_alpha_N"/>
</dbReference>
<name>A0A5D4RC83_9BACI</name>
<dbReference type="AlphaFoldDB" id="A0A5D4RC83"/>
<evidence type="ECO:0008006" key="4">
    <source>
        <dbReference type="Google" id="ProtNLM"/>
    </source>
</evidence>
<accession>A0A5D4RC83</accession>
<organism evidence="2 3">
    <name type="scientific">Bacillus infantis</name>
    <dbReference type="NCBI Taxonomy" id="324767"/>
    <lineage>
        <taxon>Bacteria</taxon>
        <taxon>Bacillati</taxon>
        <taxon>Bacillota</taxon>
        <taxon>Bacilli</taxon>
        <taxon>Bacillales</taxon>
        <taxon>Bacillaceae</taxon>
        <taxon>Bacillus</taxon>
    </lineage>
</organism>